<organism evidence="14 15">
    <name type="scientific">Candidatus Nealsonbacteria bacterium RBG_13_42_11</name>
    <dbReference type="NCBI Taxonomy" id="1801663"/>
    <lineage>
        <taxon>Bacteria</taxon>
        <taxon>Candidatus Nealsoniibacteriota</taxon>
    </lineage>
</organism>
<evidence type="ECO:0000256" key="9">
    <source>
        <dbReference type="ARBA" id="ARBA00057626"/>
    </source>
</evidence>
<comment type="caution">
    <text evidence="14">The sequence shown here is derived from an EMBL/GenBank/DDBJ whole genome shotgun (WGS) entry which is preliminary data.</text>
</comment>
<evidence type="ECO:0000256" key="12">
    <source>
        <dbReference type="HAMAP-Rule" id="MF_00071"/>
    </source>
</evidence>
<dbReference type="NCBIfam" id="TIGR01393">
    <property type="entry name" value="lepA"/>
    <property type="match status" value="1"/>
</dbReference>
<keyword evidence="7 12" id="KW-0472">Membrane</keyword>
<dbReference type="STRING" id="1801663.A2175_02130"/>
<dbReference type="HAMAP" id="MF_00071">
    <property type="entry name" value="LepA"/>
    <property type="match status" value="1"/>
</dbReference>
<evidence type="ECO:0000256" key="3">
    <source>
        <dbReference type="ARBA" id="ARBA00022741"/>
    </source>
</evidence>
<keyword evidence="6 12" id="KW-0342">GTP-binding</keyword>
<dbReference type="InterPro" id="IPR006297">
    <property type="entry name" value="EF-4"/>
</dbReference>
<dbReference type="GO" id="GO:0045727">
    <property type="term" value="P:positive regulation of translation"/>
    <property type="evidence" value="ECO:0007669"/>
    <property type="project" value="UniProtKB-UniRule"/>
</dbReference>
<keyword evidence="2 12" id="KW-1003">Cell membrane</keyword>
<dbReference type="FunFam" id="3.30.70.2570:FF:000001">
    <property type="entry name" value="Translation factor GUF1, mitochondrial"/>
    <property type="match status" value="1"/>
</dbReference>
<dbReference type="CDD" id="cd01890">
    <property type="entry name" value="LepA"/>
    <property type="match status" value="1"/>
</dbReference>
<evidence type="ECO:0000256" key="4">
    <source>
        <dbReference type="ARBA" id="ARBA00022801"/>
    </source>
</evidence>
<dbReference type="EC" id="3.6.5.n1" evidence="11 12"/>
<dbReference type="GO" id="GO:0043022">
    <property type="term" value="F:ribosome binding"/>
    <property type="evidence" value="ECO:0007669"/>
    <property type="project" value="UniProtKB-UniRule"/>
</dbReference>
<evidence type="ECO:0000256" key="7">
    <source>
        <dbReference type="ARBA" id="ARBA00023136"/>
    </source>
</evidence>
<dbReference type="FunFam" id="3.40.50.300:FF:000078">
    <property type="entry name" value="Elongation factor 4"/>
    <property type="match status" value="1"/>
</dbReference>
<dbReference type="GO" id="GO:0003924">
    <property type="term" value="F:GTPase activity"/>
    <property type="evidence" value="ECO:0007669"/>
    <property type="project" value="UniProtKB-UniRule"/>
</dbReference>
<proteinExistence type="inferred from homology"/>
<evidence type="ECO:0000259" key="13">
    <source>
        <dbReference type="PROSITE" id="PS51722"/>
    </source>
</evidence>
<dbReference type="NCBIfam" id="TIGR00231">
    <property type="entry name" value="small_GTP"/>
    <property type="match status" value="1"/>
</dbReference>
<comment type="similarity">
    <text evidence="10">Belongs to the GTP-binding elongation factor family. LepA subfamily.</text>
</comment>
<dbReference type="InterPro" id="IPR000795">
    <property type="entry name" value="T_Tr_GTP-bd_dom"/>
</dbReference>
<feature type="domain" description="Tr-type G" evidence="13">
    <location>
        <begin position="2"/>
        <end position="183"/>
    </location>
</feature>
<keyword evidence="14" id="KW-0251">Elongation factor</keyword>
<dbReference type="PANTHER" id="PTHR43512">
    <property type="entry name" value="TRANSLATION FACTOR GUF1-RELATED"/>
    <property type="match status" value="1"/>
</dbReference>
<dbReference type="Proteomes" id="UP000176755">
    <property type="component" value="Unassembled WGS sequence"/>
</dbReference>
<dbReference type="Gene3D" id="3.30.70.870">
    <property type="entry name" value="Elongation Factor G (Translational Gtpase), domain 3"/>
    <property type="match status" value="1"/>
</dbReference>
<dbReference type="InterPro" id="IPR035647">
    <property type="entry name" value="EFG_III/V"/>
</dbReference>
<dbReference type="Gene3D" id="3.30.70.2570">
    <property type="entry name" value="Elongation factor 4, C-terminal domain"/>
    <property type="match status" value="1"/>
</dbReference>
<dbReference type="InterPro" id="IPR013842">
    <property type="entry name" value="LepA_CTD"/>
</dbReference>
<comment type="function">
    <text evidence="9 12">Required for accurate and efficient protein synthesis under certain stress conditions. May act as a fidelity factor of the translation reaction, by catalyzing a one-codon backward translocation of tRNAs on improperly translocated ribosomes. Back-translocation proceeds from a post-translocation (POST) complex to a pre-translocation (PRE) complex, thus giving elongation factor G a second chance to translocate the tRNAs correctly. Binds to ribosomes in a GTP-dependent manner.</text>
</comment>
<comment type="similarity">
    <text evidence="1 12">Belongs to the TRAFAC class translation factor GTPase superfamily. Classic translation factor GTPase family. LepA subfamily.</text>
</comment>
<dbReference type="InterPro" id="IPR027417">
    <property type="entry name" value="P-loop_NTPase"/>
</dbReference>
<dbReference type="Pfam" id="PF03144">
    <property type="entry name" value="GTP_EFTU_D2"/>
    <property type="match status" value="1"/>
</dbReference>
<dbReference type="InterPro" id="IPR009000">
    <property type="entry name" value="Transl_B-barrel_sf"/>
</dbReference>
<evidence type="ECO:0000256" key="10">
    <source>
        <dbReference type="ARBA" id="ARBA00061052"/>
    </source>
</evidence>
<dbReference type="GO" id="GO:0003746">
    <property type="term" value="F:translation elongation factor activity"/>
    <property type="evidence" value="ECO:0007669"/>
    <property type="project" value="UniProtKB-UniRule"/>
</dbReference>
<dbReference type="GO" id="GO:0005886">
    <property type="term" value="C:plasma membrane"/>
    <property type="evidence" value="ECO:0007669"/>
    <property type="project" value="UniProtKB-SubCell"/>
</dbReference>
<dbReference type="InterPro" id="IPR038363">
    <property type="entry name" value="LepA_C_sf"/>
</dbReference>
<dbReference type="InterPro" id="IPR004161">
    <property type="entry name" value="EFTu-like_2"/>
</dbReference>
<reference evidence="14 15" key="1">
    <citation type="journal article" date="2016" name="Nat. Commun.">
        <title>Thousands of microbial genomes shed light on interconnected biogeochemical processes in an aquifer system.</title>
        <authorList>
            <person name="Anantharaman K."/>
            <person name="Brown C.T."/>
            <person name="Hug L.A."/>
            <person name="Sharon I."/>
            <person name="Castelle C.J."/>
            <person name="Probst A.J."/>
            <person name="Thomas B.C."/>
            <person name="Singh A."/>
            <person name="Wilkins M.J."/>
            <person name="Karaoz U."/>
            <person name="Brodie E.L."/>
            <person name="Williams K.H."/>
            <person name="Hubbard S.S."/>
            <person name="Banfield J.F."/>
        </authorList>
    </citation>
    <scope>NUCLEOTIDE SEQUENCE [LARGE SCALE GENOMIC DNA]</scope>
</reference>
<feature type="binding site" evidence="12">
    <location>
        <begin position="130"/>
        <end position="133"/>
    </location>
    <ligand>
        <name>GTP</name>
        <dbReference type="ChEBI" id="CHEBI:37565"/>
    </ligand>
</feature>
<evidence type="ECO:0000256" key="2">
    <source>
        <dbReference type="ARBA" id="ARBA00022475"/>
    </source>
</evidence>
<dbReference type="Pfam" id="PF00009">
    <property type="entry name" value="GTP_EFTU"/>
    <property type="match status" value="1"/>
</dbReference>
<dbReference type="InterPro" id="IPR000640">
    <property type="entry name" value="EFG_V-like"/>
</dbReference>
<dbReference type="SUPFAM" id="SSF52540">
    <property type="entry name" value="P-loop containing nucleoside triphosphate hydrolases"/>
    <property type="match status" value="1"/>
</dbReference>
<dbReference type="Pfam" id="PF00679">
    <property type="entry name" value="EFG_C"/>
    <property type="match status" value="1"/>
</dbReference>
<sequence length="594" mass="67129">MENLRNFCIISHVNHGKSTLSDRFLEITQTIPKEKMREQFLNLMDLEREKGITIKMQPVRMEYALGPNTYHLNLIDTPGHVDFSYEVSKSLAAVEGAILLVDATKGIQAQTLANLELAKKQNLVIIPAINKIDMPQARTEETKKDLSHLLNISPEEIFLISAKLGTNVKELLETVIEKVPPPKGDKEKPLRALIFSSKYDAFKGIIAYVRVVEGKIKAQDKIYLIQSATRGEAKEVGFFKPEFKPTPEVIAGEIGYIATGIKEPEKIRVGDTISLLNSEVEPLPGYEEPKPMVFLSIYPENADNLDLLKDSLEKLQLLDTALIFKPELKEGLGRGFQCGFLGLLHAEIISERLRREFGLELVLSTPSVIYKVIKNDNKEIMVYTASNWPNSSEIKEAKELWAKLQILTPIDYLGGISQLLETIESKNIKTDYLASGKTELIYEVPLREIINKNFYDKLKSVSRGFASMNYEILDWREGSFVKLDILLLAKKEEALSKIVSEKEAYSEGKKAVEKLKENLPPQLFAVPIQAAINGKIIARATIKAMRRDVIAPLYGGDYTRKRKLLEIQKKGKKELKERGRIQIPSKVFIEMFRG</sequence>
<dbReference type="InterPro" id="IPR005225">
    <property type="entry name" value="Small_GTP-bd"/>
</dbReference>
<evidence type="ECO:0000256" key="1">
    <source>
        <dbReference type="ARBA" id="ARBA00005454"/>
    </source>
</evidence>
<name>A0A1G2DZS3_9BACT</name>
<evidence type="ECO:0000313" key="14">
    <source>
        <dbReference type="EMBL" id="OGZ18912.1"/>
    </source>
</evidence>
<dbReference type="Gene3D" id="2.40.30.10">
    <property type="entry name" value="Translation factors"/>
    <property type="match status" value="1"/>
</dbReference>
<evidence type="ECO:0000256" key="8">
    <source>
        <dbReference type="ARBA" id="ARBA00050293"/>
    </source>
</evidence>
<comment type="subcellular location">
    <subcellularLocation>
        <location evidence="12">Cell membrane</location>
        <topology evidence="12">Peripheral membrane protein</topology>
        <orientation evidence="12">Cytoplasmic side</orientation>
    </subcellularLocation>
</comment>
<dbReference type="SUPFAM" id="SSF50447">
    <property type="entry name" value="Translation proteins"/>
    <property type="match status" value="1"/>
</dbReference>
<keyword evidence="4 12" id="KW-0378">Hydrolase</keyword>
<evidence type="ECO:0000313" key="15">
    <source>
        <dbReference type="Proteomes" id="UP000176755"/>
    </source>
</evidence>
<keyword evidence="3 12" id="KW-0547">Nucleotide-binding</keyword>
<evidence type="ECO:0000256" key="5">
    <source>
        <dbReference type="ARBA" id="ARBA00022917"/>
    </source>
</evidence>
<comment type="catalytic activity">
    <reaction evidence="8 12">
        <text>GTP + H2O = GDP + phosphate + H(+)</text>
        <dbReference type="Rhea" id="RHEA:19669"/>
        <dbReference type="ChEBI" id="CHEBI:15377"/>
        <dbReference type="ChEBI" id="CHEBI:15378"/>
        <dbReference type="ChEBI" id="CHEBI:37565"/>
        <dbReference type="ChEBI" id="CHEBI:43474"/>
        <dbReference type="ChEBI" id="CHEBI:58189"/>
        <dbReference type="EC" id="3.6.5.n1"/>
    </reaction>
</comment>
<dbReference type="PANTHER" id="PTHR43512:SF4">
    <property type="entry name" value="TRANSLATION FACTOR GUF1 HOMOLOG, CHLOROPLASTIC"/>
    <property type="match status" value="1"/>
</dbReference>
<evidence type="ECO:0000256" key="11">
    <source>
        <dbReference type="ARBA" id="ARBA00066744"/>
    </source>
</evidence>
<keyword evidence="5 12" id="KW-0648">Protein biosynthesis</keyword>
<dbReference type="AlphaFoldDB" id="A0A1G2DZS3"/>
<dbReference type="Gene3D" id="3.40.50.300">
    <property type="entry name" value="P-loop containing nucleotide triphosphate hydrolases"/>
    <property type="match status" value="1"/>
</dbReference>
<dbReference type="PROSITE" id="PS51722">
    <property type="entry name" value="G_TR_2"/>
    <property type="match status" value="1"/>
</dbReference>
<dbReference type="Pfam" id="PF06421">
    <property type="entry name" value="LepA_C"/>
    <property type="match status" value="1"/>
</dbReference>
<dbReference type="EMBL" id="MHLY01000004">
    <property type="protein sequence ID" value="OGZ18912.1"/>
    <property type="molecule type" value="Genomic_DNA"/>
</dbReference>
<dbReference type="FunFam" id="2.40.30.10:FF:000015">
    <property type="entry name" value="Translation factor GUF1, mitochondrial"/>
    <property type="match status" value="1"/>
</dbReference>
<accession>A0A1G2DZS3</accession>
<evidence type="ECO:0000256" key="6">
    <source>
        <dbReference type="ARBA" id="ARBA00023134"/>
    </source>
</evidence>
<dbReference type="PRINTS" id="PR00315">
    <property type="entry name" value="ELONGATNFCT"/>
</dbReference>
<feature type="binding site" evidence="12">
    <location>
        <begin position="14"/>
        <end position="19"/>
    </location>
    <ligand>
        <name>GTP</name>
        <dbReference type="ChEBI" id="CHEBI:37565"/>
    </ligand>
</feature>
<dbReference type="GO" id="GO:0005525">
    <property type="term" value="F:GTP binding"/>
    <property type="evidence" value="ECO:0007669"/>
    <property type="project" value="UniProtKB-UniRule"/>
</dbReference>
<dbReference type="Gene3D" id="3.30.70.240">
    <property type="match status" value="1"/>
</dbReference>
<dbReference type="CDD" id="cd03699">
    <property type="entry name" value="EF4_II"/>
    <property type="match status" value="1"/>
</dbReference>
<gene>
    <name evidence="12" type="primary">lepA</name>
    <name evidence="14" type="ORF">A2175_02130</name>
</gene>
<protein>
    <recommendedName>
        <fullName evidence="11 12">Elongation factor 4</fullName>
        <shortName evidence="12">EF-4</shortName>
        <ecNumber evidence="11 12">3.6.5.n1</ecNumber>
    </recommendedName>
    <alternativeName>
        <fullName evidence="12">Ribosomal back-translocase LepA</fullName>
    </alternativeName>
</protein>
<dbReference type="SUPFAM" id="SSF54980">
    <property type="entry name" value="EF-G C-terminal domain-like"/>
    <property type="match status" value="2"/>
</dbReference>